<feature type="transmembrane region" description="Helical" evidence="7">
    <location>
        <begin position="94"/>
        <end position="112"/>
    </location>
</feature>
<gene>
    <name evidence="10" type="ORF">SPI_03974</name>
</gene>
<keyword evidence="4 7" id="KW-0812">Transmembrane</keyword>
<feature type="transmembrane region" description="Helical" evidence="7">
    <location>
        <begin position="152"/>
        <end position="173"/>
    </location>
</feature>
<dbReference type="PANTHER" id="PTHR48022:SF31">
    <property type="entry name" value="HEXOSE TRANSPORTER"/>
    <property type="match status" value="1"/>
</dbReference>
<dbReference type="OrthoDB" id="4540492at2759"/>
<feature type="signal peptide" evidence="8">
    <location>
        <begin position="1"/>
        <end position="37"/>
    </location>
</feature>
<evidence type="ECO:0000256" key="8">
    <source>
        <dbReference type="SAM" id="SignalP"/>
    </source>
</evidence>
<dbReference type="Pfam" id="PF00083">
    <property type="entry name" value="Sugar_tr"/>
    <property type="match status" value="1"/>
</dbReference>
<feature type="transmembrane region" description="Helical" evidence="7">
    <location>
        <begin position="316"/>
        <end position="334"/>
    </location>
</feature>
<evidence type="ECO:0000313" key="11">
    <source>
        <dbReference type="Proteomes" id="UP000076874"/>
    </source>
</evidence>
<dbReference type="AlphaFoldDB" id="A0A167VBJ4"/>
<dbReference type="Gene3D" id="1.20.1250.20">
    <property type="entry name" value="MFS general substrate transporter like domains"/>
    <property type="match status" value="1"/>
</dbReference>
<reference evidence="10 11" key="1">
    <citation type="journal article" date="2016" name="Genome Biol. Evol.">
        <title>Divergent and convergent evolution of fungal pathogenicity.</title>
        <authorList>
            <person name="Shang Y."/>
            <person name="Xiao G."/>
            <person name="Zheng P."/>
            <person name="Cen K."/>
            <person name="Zhan S."/>
            <person name="Wang C."/>
        </authorList>
    </citation>
    <scope>NUCLEOTIDE SEQUENCE [LARGE SCALE GENOMIC DNA]</scope>
    <source>
        <strain evidence="10 11">RCEF 264</strain>
    </source>
</reference>
<feature type="transmembrane region" description="Helical" evidence="7">
    <location>
        <begin position="118"/>
        <end position="140"/>
    </location>
</feature>
<feature type="transmembrane region" description="Helical" evidence="7">
    <location>
        <begin position="185"/>
        <end position="204"/>
    </location>
</feature>
<evidence type="ECO:0000256" key="7">
    <source>
        <dbReference type="SAM" id="Phobius"/>
    </source>
</evidence>
<dbReference type="PROSITE" id="PS00216">
    <property type="entry name" value="SUGAR_TRANSPORT_1"/>
    <property type="match status" value="1"/>
</dbReference>
<keyword evidence="11" id="KW-1185">Reference proteome</keyword>
<protein>
    <submittedName>
        <fullName evidence="10">General substrate transporter</fullName>
    </submittedName>
</protein>
<dbReference type="EMBL" id="AZHD01000006">
    <property type="protein sequence ID" value="OAA62434.1"/>
    <property type="molecule type" value="Genomic_DNA"/>
</dbReference>
<dbReference type="Proteomes" id="UP000076874">
    <property type="component" value="Unassembled WGS sequence"/>
</dbReference>
<dbReference type="InterPro" id="IPR020846">
    <property type="entry name" value="MFS_dom"/>
</dbReference>
<feature type="transmembrane region" description="Helical" evidence="7">
    <location>
        <begin position="341"/>
        <end position="359"/>
    </location>
</feature>
<feature type="transmembrane region" description="Helical" evidence="7">
    <location>
        <begin position="58"/>
        <end position="82"/>
    </location>
</feature>
<dbReference type="InterPro" id="IPR050360">
    <property type="entry name" value="MFS_Sugar_Transporters"/>
</dbReference>
<comment type="similarity">
    <text evidence="2">Belongs to the major facilitator superfamily. Sugar transporter (TC 2.A.1.1) family.</text>
</comment>
<dbReference type="InterPro" id="IPR005829">
    <property type="entry name" value="Sugar_transporter_CS"/>
</dbReference>
<dbReference type="InterPro" id="IPR036259">
    <property type="entry name" value="MFS_trans_sf"/>
</dbReference>
<feature type="transmembrane region" description="Helical" evidence="7">
    <location>
        <begin position="444"/>
        <end position="463"/>
    </location>
</feature>
<comment type="subcellular location">
    <subcellularLocation>
        <location evidence="1">Membrane</location>
        <topology evidence="1">Multi-pass membrane protein</topology>
    </subcellularLocation>
</comment>
<organism evidence="10 11">
    <name type="scientific">Niveomyces insectorum RCEF 264</name>
    <dbReference type="NCBI Taxonomy" id="1081102"/>
    <lineage>
        <taxon>Eukaryota</taxon>
        <taxon>Fungi</taxon>
        <taxon>Dikarya</taxon>
        <taxon>Ascomycota</taxon>
        <taxon>Pezizomycotina</taxon>
        <taxon>Sordariomycetes</taxon>
        <taxon>Hypocreomycetidae</taxon>
        <taxon>Hypocreales</taxon>
        <taxon>Cordycipitaceae</taxon>
        <taxon>Niveomyces</taxon>
    </lineage>
</organism>
<keyword evidence="5 7" id="KW-1133">Transmembrane helix</keyword>
<evidence type="ECO:0000259" key="9">
    <source>
        <dbReference type="PROSITE" id="PS50850"/>
    </source>
</evidence>
<dbReference type="SUPFAM" id="SSF103473">
    <property type="entry name" value="MFS general substrate transporter"/>
    <property type="match status" value="1"/>
</dbReference>
<evidence type="ECO:0000256" key="5">
    <source>
        <dbReference type="ARBA" id="ARBA00022989"/>
    </source>
</evidence>
<name>A0A167VBJ4_9HYPO</name>
<feature type="transmembrane region" description="Helical" evidence="7">
    <location>
        <begin position="412"/>
        <end position="432"/>
    </location>
</feature>
<evidence type="ECO:0000256" key="3">
    <source>
        <dbReference type="ARBA" id="ARBA00022448"/>
    </source>
</evidence>
<keyword evidence="6 7" id="KW-0472">Membrane</keyword>
<dbReference type="GO" id="GO:0005351">
    <property type="term" value="F:carbohydrate:proton symporter activity"/>
    <property type="evidence" value="ECO:0007669"/>
    <property type="project" value="TreeGrafter"/>
</dbReference>
<keyword evidence="8" id="KW-0732">Signal</keyword>
<feature type="transmembrane region" description="Helical" evidence="7">
    <location>
        <begin position="274"/>
        <end position="296"/>
    </location>
</feature>
<dbReference type="GO" id="GO:0016020">
    <property type="term" value="C:membrane"/>
    <property type="evidence" value="ECO:0007669"/>
    <property type="project" value="UniProtKB-SubCell"/>
</dbReference>
<feature type="transmembrane region" description="Helical" evidence="7">
    <location>
        <begin position="379"/>
        <end position="400"/>
    </location>
</feature>
<dbReference type="FunFam" id="1.20.1250.20:FF:000134">
    <property type="entry name" value="MFS sugar transporter protein"/>
    <property type="match status" value="1"/>
</dbReference>
<comment type="caution">
    <text evidence="10">The sequence shown here is derived from an EMBL/GenBank/DDBJ whole genome shotgun (WGS) entry which is preliminary data.</text>
</comment>
<feature type="chain" id="PRO_5007893398" evidence="8">
    <location>
        <begin position="38"/>
        <end position="532"/>
    </location>
</feature>
<dbReference type="PANTHER" id="PTHR48022">
    <property type="entry name" value="PLASTIDIC GLUCOSE TRANSPORTER 4"/>
    <property type="match status" value="1"/>
</dbReference>
<accession>A0A167VBJ4</accession>
<evidence type="ECO:0000256" key="6">
    <source>
        <dbReference type="ARBA" id="ARBA00023136"/>
    </source>
</evidence>
<evidence type="ECO:0000256" key="2">
    <source>
        <dbReference type="ARBA" id="ARBA00010992"/>
    </source>
</evidence>
<evidence type="ECO:0000313" key="10">
    <source>
        <dbReference type="EMBL" id="OAA62434.1"/>
    </source>
</evidence>
<feature type="domain" description="Major facilitator superfamily (MFS) profile" evidence="9">
    <location>
        <begin position="26"/>
        <end position="466"/>
    </location>
</feature>
<dbReference type="PROSITE" id="PS50850">
    <property type="entry name" value="MFS"/>
    <property type="match status" value="1"/>
</dbReference>
<evidence type="ECO:0000256" key="1">
    <source>
        <dbReference type="ARBA" id="ARBA00004141"/>
    </source>
</evidence>
<keyword evidence="3" id="KW-0813">Transport</keyword>
<dbReference type="InterPro" id="IPR005828">
    <property type="entry name" value="MFS_sugar_transport-like"/>
</dbReference>
<proteinExistence type="inferred from homology"/>
<sequence length="532" mass="57873">MLVKTTTGTWMPAWVPESSVTLAVLLLFCSMVQSATGGYDGSMLNGLNILSSYTDYFRLTPATTGLNTASVFIGGFFGPMVSGVMADRLGRRPAIFWGSVMTLVGILLQTAAQNVAMFVVARVVLGFGAAISGIAAGVYLSETYASRWRAWGVGLLNDFYYVGALIAAGITLGTGEWDSTWAWRAPSLFQGIFSVLCIIVLPFIPESPRWLVHEGYFEAARQAVAQTNSNGDILDPVAVAVYKEIVDTLEWEKKDGRTLSPREIVRTPSARRRLMIGMSAGPFSCVVGNIIASYYLGPELDTAGITDMLQQLKANVVLNVWCLACCLFGTHLVASWGRKPTALLTMGLLIVCLFIIGGLSKMYADDPDHASKSLVYGDVAVMFLFQGFYSIAWTPLLYLYPPEVMNYSIRANGLAFSSFMLNAFAVLLVYVMPIGLTNIGWKMYMINGSWDIIVAALIAIYWVETKGKTLEEIDAIFEGQKHSDVPDVEDVRRGEKTIDVAAVEMQLTADIAELKGEAGVVTGVQVVSPRFA</sequence>
<evidence type="ECO:0000256" key="4">
    <source>
        <dbReference type="ARBA" id="ARBA00022692"/>
    </source>
</evidence>